<evidence type="ECO:0000313" key="1">
    <source>
        <dbReference type="EMBL" id="SAL05562.1"/>
    </source>
</evidence>
<gene>
    <name evidence="1" type="ORF">AWB78_07570</name>
</gene>
<protein>
    <submittedName>
        <fullName evidence="1">Uncharacterized protein</fullName>
    </submittedName>
</protein>
<keyword evidence="2" id="KW-1185">Reference proteome</keyword>
<reference evidence="1" key="1">
    <citation type="submission" date="2016-01" db="EMBL/GenBank/DDBJ databases">
        <authorList>
            <person name="Peeters C."/>
        </authorList>
    </citation>
    <scope>NUCLEOTIDE SEQUENCE</scope>
    <source>
        <strain evidence="1">LMG 29321</strain>
    </source>
</reference>
<accession>A0A158EF84</accession>
<dbReference type="AlphaFoldDB" id="A0A158EF84"/>
<dbReference type="Proteomes" id="UP000071859">
    <property type="component" value="Unassembled WGS sequence"/>
</dbReference>
<dbReference type="EMBL" id="FCOX02000084">
    <property type="protein sequence ID" value="SAL05562.1"/>
    <property type="molecule type" value="Genomic_DNA"/>
</dbReference>
<organism evidence="1 2">
    <name type="scientific">Caballeronia calidae</name>
    <dbReference type="NCBI Taxonomy" id="1777139"/>
    <lineage>
        <taxon>Bacteria</taxon>
        <taxon>Pseudomonadati</taxon>
        <taxon>Pseudomonadota</taxon>
        <taxon>Betaproteobacteria</taxon>
        <taxon>Burkholderiales</taxon>
        <taxon>Burkholderiaceae</taxon>
        <taxon>Caballeronia</taxon>
    </lineage>
</organism>
<name>A0A158EF84_9BURK</name>
<proteinExistence type="predicted"/>
<dbReference type="OrthoDB" id="9124851at2"/>
<evidence type="ECO:0000313" key="2">
    <source>
        <dbReference type="Proteomes" id="UP000071859"/>
    </source>
</evidence>
<comment type="caution">
    <text evidence="1">The sequence shown here is derived from an EMBL/GenBank/DDBJ whole genome shotgun (WGS) entry which is preliminary data.</text>
</comment>
<sequence>MYDRYCILATAMHLPSWEESSVRQFLDQMKSRMETKALRLHALLPGISLESSRDAIARASVMLDWKRLEEQFELVETPDDFREQAWQFIDTAAAWFQPSDDDMPLAALPRVVLRTFADRLASTLAIDAPHAYQLTAELMGARNWLELAGRKPFVPIAEPLYSYSVRVIEGQEYAHLEPCLAARRQDEEFEALTVSRQWVFQGDAAQNESADRPSLLCAAATVVRCRLLDGQHELVDWKGRAAIAELDRIYPVDCRRALAPRSKTHLFYVQLRTALYAAYLHTGNLDLAYAEREILVARGRDYRADYERLLKEWVPRGSKAHERTALRIV</sequence>